<comment type="caution">
    <text evidence="1">The sequence shown here is derived from an EMBL/GenBank/DDBJ whole genome shotgun (WGS) entry which is preliminary data.</text>
</comment>
<gene>
    <name evidence="1" type="ORF">AVEN_215710_1</name>
</gene>
<keyword evidence="2" id="KW-1185">Reference proteome</keyword>
<name>A0A4Y2AP05_ARAVE</name>
<dbReference type="EMBL" id="BGPR01157113">
    <property type="protein sequence ID" value="GBL81543.1"/>
    <property type="molecule type" value="Genomic_DNA"/>
</dbReference>
<evidence type="ECO:0000313" key="2">
    <source>
        <dbReference type="Proteomes" id="UP000499080"/>
    </source>
</evidence>
<accession>A0A4Y2AP05</accession>
<proteinExistence type="predicted"/>
<sequence>MADLQWNRVSNTEPFSSEVETLPLVRRGQERRWKFTEITKELYCKQGSGLHKKFMAFESLGTEYLTVEYPLGTRLHIIPQTLSQGVIDHKCPLHIWIASGCSLNDYAIRRNFERHV</sequence>
<evidence type="ECO:0000313" key="1">
    <source>
        <dbReference type="EMBL" id="GBL81543.1"/>
    </source>
</evidence>
<organism evidence="1 2">
    <name type="scientific">Araneus ventricosus</name>
    <name type="common">Orbweaver spider</name>
    <name type="synonym">Epeira ventricosa</name>
    <dbReference type="NCBI Taxonomy" id="182803"/>
    <lineage>
        <taxon>Eukaryota</taxon>
        <taxon>Metazoa</taxon>
        <taxon>Ecdysozoa</taxon>
        <taxon>Arthropoda</taxon>
        <taxon>Chelicerata</taxon>
        <taxon>Arachnida</taxon>
        <taxon>Araneae</taxon>
        <taxon>Araneomorphae</taxon>
        <taxon>Entelegynae</taxon>
        <taxon>Araneoidea</taxon>
        <taxon>Araneidae</taxon>
        <taxon>Araneus</taxon>
    </lineage>
</organism>
<dbReference type="Proteomes" id="UP000499080">
    <property type="component" value="Unassembled WGS sequence"/>
</dbReference>
<dbReference type="AlphaFoldDB" id="A0A4Y2AP05"/>
<protein>
    <submittedName>
        <fullName evidence="1">Uncharacterized protein</fullName>
    </submittedName>
</protein>
<reference evidence="1 2" key="1">
    <citation type="journal article" date="2019" name="Sci. Rep.">
        <title>Orb-weaving spider Araneus ventricosus genome elucidates the spidroin gene catalogue.</title>
        <authorList>
            <person name="Kono N."/>
            <person name="Nakamura H."/>
            <person name="Ohtoshi R."/>
            <person name="Moran D.A.P."/>
            <person name="Shinohara A."/>
            <person name="Yoshida Y."/>
            <person name="Fujiwara M."/>
            <person name="Mori M."/>
            <person name="Tomita M."/>
            <person name="Arakawa K."/>
        </authorList>
    </citation>
    <scope>NUCLEOTIDE SEQUENCE [LARGE SCALE GENOMIC DNA]</scope>
</reference>